<organism evidence="2 3">
    <name type="scientific">Candidatus Staskawiczbacteria bacterium RIFCSPHIGHO2_01_FULL_41_41</name>
    <dbReference type="NCBI Taxonomy" id="1802203"/>
    <lineage>
        <taxon>Bacteria</taxon>
        <taxon>Candidatus Staskawicziibacteriota</taxon>
    </lineage>
</organism>
<name>A0A1G2HV52_9BACT</name>
<evidence type="ECO:0000259" key="1">
    <source>
        <dbReference type="Pfam" id="PF08241"/>
    </source>
</evidence>
<dbReference type="GO" id="GO:0008757">
    <property type="term" value="F:S-adenosylmethionine-dependent methyltransferase activity"/>
    <property type="evidence" value="ECO:0007669"/>
    <property type="project" value="InterPro"/>
</dbReference>
<dbReference type="Gene3D" id="3.40.50.150">
    <property type="entry name" value="Vaccinia Virus protein VP39"/>
    <property type="match status" value="1"/>
</dbReference>
<feature type="domain" description="Methyltransferase type 11" evidence="1">
    <location>
        <begin position="24"/>
        <end position="123"/>
    </location>
</feature>
<dbReference type="AlphaFoldDB" id="A0A1G2HV52"/>
<dbReference type="SUPFAM" id="SSF53335">
    <property type="entry name" value="S-adenosyl-L-methionine-dependent methyltransferases"/>
    <property type="match status" value="1"/>
</dbReference>
<protein>
    <recommendedName>
        <fullName evidence="1">Methyltransferase type 11 domain-containing protein</fullName>
    </recommendedName>
</protein>
<dbReference type="CDD" id="cd02440">
    <property type="entry name" value="AdoMet_MTases"/>
    <property type="match status" value="1"/>
</dbReference>
<dbReference type="PANTHER" id="PTHR43591">
    <property type="entry name" value="METHYLTRANSFERASE"/>
    <property type="match status" value="1"/>
</dbReference>
<dbReference type="InterPro" id="IPR013216">
    <property type="entry name" value="Methyltransf_11"/>
</dbReference>
<dbReference type="Pfam" id="PF08241">
    <property type="entry name" value="Methyltransf_11"/>
    <property type="match status" value="1"/>
</dbReference>
<gene>
    <name evidence="2" type="ORF">A2822_01630</name>
</gene>
<sequence length="174" mass="18910">MADFLKVDEVLDNLELKDSMLAAEFGCGSAAFSIALAKKLSKGRVYALDIQEEKLSAVKARAAHEQVNNILTVLCDLEAPNGSTLHDGLLDVVLITNLLFQVENRLIILQEAKRVLKPGGQVLVVDWLKAGAPAPKEGIVAPKEVKQMASGLGLELKKEFAIGDYHYGLLFLKQ</sequence>
<evidence type="ECO:0000313" key="2">
    <source>
        <dbReference type="EMBL" id="OGZ66434.1"/>
    </source>
</evidence>
<reference evidence="2 3" key="1">
    <citation type="journal article" date="2016" name="Nat. Commun.">
        <title>Thousands of microbial genomes shed light on interconnected biogeochemical processes in an aquifer system.</title>
        <authorList>
            <person name="Anantharaman K."/>
            <person name="Brown C.T."/>
            <person name="Hug L.A."/>
            <person name="Sharon I."/>
            <person name="Castelle C.J."/>
            <person name="Probst A.J."/>
            <person name="Thomas B.C."/>
            <person name="Singh A."/>
            <person name="Wilkins M.J."/>
            <person name="Karaoz U."/>
            <person name="Brodie E.L."/>
            <person name="Williams K.H."/>
            <person name="Hubbard S.S."/>
            <person name="Banfield J.F."/>
        </authorList>
    </citation>
    <scope>NUCLEOTIDE SEQUENCE [LARGE SCALE GENOMIC DNA]</scope>
</reference>
<dbReference type="Proteomes" id="UP000178774">
    <property type="component" value="Unassembled WGS sequence"/>
</dbReference>
<dbReference type="InterPro" id="IPR029063">
    <property type="entry name" value="SAM-dependent_MTases_sf"/>
</dbReference>
<evidence type="ECO:0000313" key="3">
    <source>
        <dbReference type="Proteomes" id="UP000178774"/>
    </source>
</evidence>
<comment type="caution">
    <text evidence="2">The sequence shown here is derived from an EMBL/GenBank/DDBJ whole genome shotgun (WGS) entry which is preliminary data.</text>
</comment>
<dbReference type="EMBL" id="MHOP01000005">
    <property type="protein sequence ID" value="OGZ66434.1"/>
    <property type="molecule type" value="Genomic_DNA"/>
</dbReference>
<accession>A0A1G2HV52</accession>
<proteinExistence type="predicted"/>
<dbReference type="PANTHER" id="PTHR43591:SF24">
    <property type="entry name" value="2-METHOXY-6-POLYPRENYL-1,4-BENZOQUINOL METHYLASE, MITOCHONDRIAL"/>
    <property type="match status" value="1"/>
</dbReference>